<gene>
    <name evidence="2" type="ORF">ERS852491_00823</name>
</gene>
<dbReference type="PANTHER" id="PTHR33164:SF89">
    <property type="entry name" value="MARR FAMILY REGULATORY PROTEIN"/>
    <property type="match status" value="1"/>
</dbReference>
<dbReference type="GO" id="GO:0006950">
    <property type="term" value="P:response to stress"/>
    <property type="evidence" value="ECO:0007669"/>
    <property type="project" value="TreeGrafter"/>
</dbReference>
<feature type="domain" description="HTH marR-type" evidence="1">
    <location>
        <begin position="1"/>
        <end position="149"/>
    </location>
</feature>
<dbReference type="Pfam" id="PF01047">
    <property type="entry name" value="MarR"/>
    <property type="match status" value="1"/>
</dbReference>
<dbReference type="InterPro" id="IPR036388">
    <property type="entry name" value="WH-like_DNA-bd_sf"/>
</dbReference>
<dbReference type="GO" id="GO:0003700">
    <property type="term" value="F:DNA-binding transcription factor activity"/>
    <property type="evidence" value="ECO:0007669"/>
    <property type="project" value="InterPro"/>
</dbReference>
<evidence type="ECO:0000313" key="3">
    <source>
        <dbReference type="Proteomes" id="UP000095544"/>
    </source>
</evidence>
<sequence>MQLKQLIEEYADSEIMRRQGIFASIFIIQNRLQTACDKLDEEITMKQWLLLAMAGTTENPMSLTDLGRLMGCSRQNVKKIAHSLEQKGFLRLERREGDSRAVCVVLDEKVKAYTDRVGEMQQGVLKLLFRGFSDNETSVLYQGIMKLQENISEIENYVEDRHGHK</sequence>
<dbReference type="SUPFAM" id="SSF46785">
    <property type="entry name" value="Winged helix' DNA-binding domain"/>
    <property type="match status" value="1"/>
</dbReference>
<dbReference type="STRING" id="39482.ERS852491_00823"/>
<protein>
    <submittedName>
        <fullName evidence="2">Transcriptional repressor MprA</fullName>
    </submittedName>
</protein>
<evidence type="ECO:0000259" key="1">
    <source>
        <dbReference type="PROSITE" id="PS50995"/>
    </source>
</evidence>
<dbReference type="AlphaFoldDB" id="A0A174ASP3"/>
<dbReference type="InterPro" id="IPR000835">
    <property type="entry name" value="HTH_MarR-typ"/>
</dbReference>
<accession>A0A174ASP3</accession>
<dbReference type="InterPro" id="IPR036390">
    <property type="entry name" value="WH_DNA-bd_sf"/>
</dbReference>
<name>A0A174ASP3_9FIRM</name>
<dbReference type="PANTHER" id="PTHR33164">
    <property type="entry name" value="TRANSCRIPTIONAL REGULATOR, MARR FAMILY"/>
    <property type="match status" value="1"/>
</dbReference>
<dbReference type="EMBL" id="CYZU01000005">
    <property type="protein sequence ID" value="CUN91801.1"/>
    <property type="molecule type" value="Genomic_DNA"/>
</dbReference>
<organism evidence="2 3">
    <name type="scientific">Faecalicatena contorta</name>
    <dbReference type="NCBI Taxonomy" id="39482"/>
    <lineage>
        <taxon>Bacteria</taxon>
        <taxon>Bacillati</taxon>
        <taxon>Bacillota</taxon>
        <taxon>Clostridia</taxon>
        <taxon>Lachnospirales</taxon>
        <taxon>Lachnospiraceae</taxon>
        <taxon>Faecalicatena</taxon>
    </lineage>
</organism>
<dbReference type="RefSeq" id="WP_050642466.1">
    <property type="nucleotide sequence ID" value="NZ_CABKUE010000009.1"/>
</dbReference>
<dbReference type="Gene3D" id="1.10.10.10">
    <property type="entry name" value="Winged helix-like DNA-binding domain superfamily/Winged helix DNA-binding domain"/>
    <property type="match status" value="1"/>
</dbReference>
<dbReference type="InterPro" id="IPR039422">
    <property type="entry name" value="MarR/SlyA-like"/>
</dbReference>
<dbReference type="PROSITE" id="PS50995">
    <property type="entry name" value="HTH_MARR_2"/>
    <property type="match status" value="1"/>
</dbReference>
<dbReference type="Proteomes" id="UP000095544">
    <property type="component" value="Unassembled WGS sequence"/>
</dbReference>
<reference evidence="2 3" key="1">
    <citation type="submission" date="2015-09" db="EMBL/GenBank/DDBJ databases">
        <authorList>
            <consortium name="Pathogen Informatics"/>
        </authorList>
    </citation>
    <scope>NUCLEOTIDE SEQUENCE [LARGE SCALE GENOMIC DNA]</scope>
    <source>
        <strain evidence="2 3">2789STDY5834876</strain>
    </source>
</reference>
<dbReference type="OrthoDB" id="1644269at2"/>
<dbReference type="SMART" id="SM00347">
    <property type="entry name" value="HTH_MARR"/>
    <property type="match status" value="1"/>
</dbReference>
<proteinExistence type="predicted"/>
<evidence type="ECO:0000313" key="2">
    <source>
        <dbReference type="EMBL" id="CUN91801.1"/>
    </source>
</evidence>